<protein>
    <recommendedName>
        <fullName evidence="4">HAD-superfamily hydrolase</fullName>
    </recommendedName>
</protein>
<dbReference type="Proteomes" id="UP000193920">
    <property type="component" value="Unassembled WGS sequence"/>
</dbReference>
<dbReference type="EMBL" id="MCOG01000270">
    <property type="protein sequence ID" value="ORY21238.1"/>
    <property type="molecule type" value="Genomic_DNA"/>
</dbReference>
<dbReference type="STRING" id="1754190.A0A1Y2AF65"/>
<evidence type="ECO:0008006" key="4">
    <source>
        <dbReference type="Google" id="ProtNLM"/>
    </source>
</evidence>
<name>A0A1Y2AF65_9FUNG</name>
<comment type="caution">
    <text evidence="2">The sequence shown here is derived from an EMBL/GenBank/DDBJ whole genome shotgun (WGS) entry which is preliminary data.</text>
</comment>
<dbReference type="NCBIfam" id="TIGR01549">
    <property type="entry name" value="HAD-SF-IA-v1"/>
    <property type="match status" value="1"/>
</dbReference>
<dbReference type="SUPFAM" id="SSF56784">
    <property type="entry name" value="HAD-like"/>
    <property type="match status" value="1"/>
</dbReference>
<dbReference type="GO" id="GO:0016791">
    <property type="term" value="F:phosphatase activity"/>
    <property type="evidence" value="ECO:0007669"/>
    <property type="project" value="UniProtKB-ARBA"/>
</dbReference>
<organism evidence="2 3">
    <name type="scientific">Neocallimastix californiae</name>
    <dbReference type="NCBI Taxonomy" id="1754190"/>
    <lineage>
        <taxon>Eukaryota</taxon>
        <taxon>Fungi</taxon>
        <taxon>Fungi incertae sedis</taxon>
        <taxon>Chytridiomycota</taxon>
        <taxon>Chytridiomycota incertae sedis</taxon>
        <taxon>Neocallimastigomycetes</taxon>
        <taxon>Neocallimastigales</taxon>
        <taxon>Neocallimastigaceae</taxon>
        <taxon>Neocallimastix</taxon>
    </lineage>
</organism>
<sequence length="629" mass="74758">MYIFIFINLLLLLLTVSKTSNEIINELVLDSEKKNNELKYFQGNNIYITNKQYLENFNNDNFTINSTADYNYKKTDILFNNLKNVIDQYSIISFDIFDTLLIRPYVEPKDLFVHLENLNNATGFAKSRIEAESNIRKKKSHKFEEITFDDIYQQIEPKYKWLKEKELELEYNSLKARSFLKDIYNYAILKKKRVLIISDMYLSKNFLEKVLKKCGYENYEHLFISSEYGKTKSSGLLYSIILKELNISSKNILHIGDNLRSDISIPREIGINAFHIPKVVEFLFETDPRIKAFYMNHNNNLGASILLGLLASHNENAYKNYWYEFGYKYAGPVIFGYMQWLDEKIRADEIKKVLFVSRDGYTLEKVFNLIKISDSKTYYIYFPRKIAQKCLYENTEEVENSRMEFLLYLNQFDLNDNKLGIVDSITNYYTTQRGLITLFPKKNIKGYYWFVAKEKFENLKFEFYQKEHKHKIGDLIELFMTAPTPPIDTIKDGKPVFKEASDAEIIRIKLYPELSNGAIDFTRDYLKSFSILKSFFTSDMLIEWVNIFLYSPTEIDKNMFFTIEHAPDDNHSKYFKLFNHWYYKNHKFVNGNMKKFQIKRIIRKAKKAIKIKKLNEIKNKKKGLYKVKN</sequence>
<reference evidence="2 3" key="1">
    <citation type="submission" date="2016-08" db="EMBL/GenBank/DDBJ databases">
        <title>A Parts List for Fungal Cellulosomes Revealed by Comparative Genomics.</title>
        <authorList>
            <consortium name="DOE Joint Genome Institute"/>
            <person name="Haitjema C.H."/>
            <person name="Gilmore S.P."/>
            <person name="Henske J.K."/>
            <person name="Solomon K.V."/>
            <person name="De Groot R."/>
            <person name="Kuo A."/>
            <person name="Mondo S.J."/>
            <person name="Salamov A.A."/>
            <person name="Labutti K."/>
            <person name="Zhao Z."/>
            <person name="Chiniquy J."/>
            <person name="Barry K."/>
            <person name="Brewer H.M."/>
            <person name="Purvine S.O."/>
            <person name="Wright A.T."/>
            <person name="Boxma B."/>
            <person name="Van Alen T."/>
            <person name="Hackstein J.H."/>
            <person name="Baker S.E."/>
            <person name="Grigoriev I.V."/>
            <person name="O'Malley M.A."/>
        </authorList>
    </citation>
    <scope>NUCLEOTIDE SEQUENCE [LARGE SCALE GENOMIC DNA]</scope>
    <source>
        <strain evidence="2 3">G1</strain>
    </source>
</reference>
<dbReference type="OrthoDB" id="2144853at2759"/>
<dbReference type="InterPro" id="IPR023214">
    <property type="entry name" value="HAD_sf"/>
</dbReference>
<dbReference type="Gene3D" id="1.10.150.400">
    <property type="match status" value="1"/>
</dbReference>
<keyword evidence="3" id="KW-1185">Reference proteome</keyword>
<dbReference type="Gene3D" id="3.40.50.1000">
    <property type="entry name" value="HAD superfamily/HAD-like"/>
    <property type="match status" value="1"/>
</dbReference>
<accession>A0A1Y2AF65</accession>
<evidence type="ECO:0000256" key="1">
    <source>
        <dbReference type="SAM" id="SignalP"/>
    </source>
</evidence>
<feature type="chain" id="PRO_5013118829" description="HAD-superfamily hydrolase" evidence="1">
    <location>
        <begin position="22"/>
        <end position="629"/>
    </location>
</feature>
<evidence type="ECO:0000313" key="2">
    <source>
        <dbReference type="EMBL" id="ORY21238.1"/>
    </source>
</evidence>
<feature type="signal peptide" evidence="1">
    <location>
        <begin position="1"/>
        <end position="21"/>
    </location>
</feature>
<dbReference type="AlphaFoldDB" id="A0A1Y2AF65"/>
<gene>
    <name evidence="2" type="ORF">LY90DRAFT_632997</name>
</gene>
<dbReference type="InterPro" id="IPR036412">
    <property type="entry name" value="HAD-like_sf"/>
</dbReference>
<dbReference type="InterPro" id="IPR006439">
    <property type="entry name" value="HAD-SF_hydro_IA"/>
</dbReference>
<keyword evidence="1" id="KW-0732">Signal</keyword>
<proteinExistence type="predicted"/>
<evidence type="ECO:0000313" key="3">
    <source>
        <dbReference type="Proteomes" id="UP000193920"/>
    </source>
</evidence>